<evidence type="ECO:0000313" key="2">
    <source>
        <dbReference type="Proteomes" id="UP000314294"/>
    </source>
</evidence>
<gene>
    <name evidence="1" type="ORF">EYF80_014556</name>
</gene>
<dbReference type="Proteomes" id="UP000314294">
    <property type="component" value="Unassembled WGS sequence"/>
</dbReference>
<evidence type="ECO:0000313" key="1">
    <source>
        <dbReference type="EMBL" id="TNN75146.1"/>
    </source>
</evidence>
<dbReference type="EMBL" id="SRLO01000106">
    <property type="protein sequence ID" value="TNN75146.1"/>
    <property type="molecule type" value="Genomic_DNA"/>
</dbReference>
<protein>
    <submittedName>
        <fullName evidence="1">Uncharacterized protein</fullName>
    </submittedName>
</protein>
<name>A0A4Z2IAT8_9TELE</name>
<dbReference type="AlphaFoldDB" id="A0A4Z2IAT8"/>
<sequence length="80" mass="8881">MEKMKSRGCSSELKLCKARDCPEKMPLKSMILELLDSERVVPAFTADIPELSPRHPGDKPGVKLSQREPCTSRCCTCSSL</sequence>
<organism evidence="1 2">
    <name type="scientific">Liparis tanakae</name>
    <name type="common">Tanaka's snailfish</name>
    <dbReference type="NCBI Taxonomy" id="230148"/>
    <lineage>
        <taxon>Eukaryota</taxon>
        <taxon>Metazoa</taxon>
        <taxon>Chordata</taxon>
        <taxon>Craniata</taxon>
        <taxon>Vertebrata</taxon>
        <taxon>Euteleostomi</taxon>
        <taxon>Actinopterygii</taxon>
        <taxon>Neopterygii</taxon>
        <taxon>Teleostei</taxon>
        <taxon>Neoteleostei</taxon>
        <taxon>Acanthomorphata</taxon>
        <taxon>Eupercaria</taxon>
        <taxon>Perciformes</taxon>
        <taxon>Cottioidei</taxon>
        <taxon>Cottales</taxon>
        <taxon>Liparidae</taxon>
        <taxon>Liparis</taxon>
    </lineage>
</organism>
<reference evidence="1 2" key="1">
    <citation type="submission" date="2019-03" db="EMBL/GenBank/DDBJ databases">
        <title>First draft genome of Liparis tanakae, snailfish: a comprehensive survey of snailfish specific genes.</title>
        <authorList>
            <person name="Kim W."/>
            <person name="Song I."/>
            <person name="Jeong J.-H."/>
            <person name="Kim D."/>
            <person name="Kim S."/>
            <person name="Ryu S."/>
            <person name="Song J.Y."/>
            <person name="Lee S.K."/>
        </authorList>
    </citation>
    <scope>NUCLEOTIDE SEQUENCE [LARGE SCALE GENOMIC DNA]</scope>
    <source>
        <tissue evidence="1">Muscle</tissue>
    </source>
</reference>
<proteinExistence type="predicted"/>
<accession>A0A4Z2IAT8</accession>
<keyword evidence="2" id="KW-1185">Reference proteome</keyword>
<comment type="caution">
    <text evidence="1">The sequence shown here is derived from an EMBL/GenBank/DDBJ whole genome shotgun (WGS) entry which is preliminary data.</text>
</comment>